<feature type="region of interest" description="Disordered" evidence="1">
    <location>
        <begin position="627"/>
        <end position="690"/>
    </location>
</feature>
<dbReference type="AlphaFoldDB" id="A0A6A3XV78"/>
<dbReference type="EMBL" id="QXGB01000617">
    <property type="protein sequence ID" value="KAE9208995.1"/>
    <property type="molecule type" value="Genomic_DNA"/>
</dbReference>
<proteinExistence type="predicted"/>
<keyword evidence="3" id="KW-1185">Reference proteome</keyword>
<feature type="compositionally biased region" description="Polar residues" evidence="1">
    <location>
        <begin position="464"/>
        <end position="486"/>
    </location>
</feature>
<dbReference type="Proteomes" id="UP000433483">
    <property type="component" value="Unassembled WGS sequence"/>
</dbReference>
<feature type="region of interest" description="Disordered" evidence="1">
    <location>
        <begin position="445"/>
        <end position="487"/>
    </location>
</feature>
<evidence type="ECO:0000313" key="2">
    <source>
        <dbReference type="EMBL" id="KAE9208995.1"/>
    </source>
</evidence>
<reference evidence="2 3" key="1">
    <citation type="submission" date="2018-08" db="EMBL/GenBank/DDBJ databases">
        <title>Genomic investigation of the strawberry pathogen Phytophthora fragariae indicates pathogenicity is determined by transcriptional variation in three key races.</title>
        <authorList>
            <person name="Adams T.M."/>
            <person name="Armitage A.D."/>
            <person name="Sobczyk M.K."/>
            <person name="Bates H.J."/>
            <person name="Dunwell J.M."/>
            <person name="Nellist C.F."/>
            <person name="Harrison R.J."/>
        </authorList>
    </citation>
    <scope>NUCLEOTIDE SEQUENCE [LARGE SCALE GENOMIC DNA]</scope>
    <source>
        <strain evidence="2 3">NOV-27</strain>
    </source>
</reference>
<protein>
    <submittedName>
        <fullName evidence="2">Uncharacterized protein</fullName>
    </submittedName>
</protein>
<organism evidence="2 3">
    <name type="scientific">Phytophthora fragariae</name>
    <dbReference type="NCBI Taxonomy" id="53985"/>
    <lineage>
        <taxon>Eukaryota</taxon>
        <taxon>Sar</taxon>
        <taxon>Stramenopiles</taxon>
        <taxon>Oomycota</taxon>
        <taxon>Peronosporomycetes</taxon>
        <taxon>Peronosporales</taxon>
        <taxon>Peronosporaceae</taxon>
        <taxon>Phytophthora</taxon>
    </lineage>
</organism>
<dbReference type="OrthoDB" id="381190at2759"/>
<name>A0A6A3XV78_9STRA</name>
<comment type="caution">
    <text evidence="2">The sequence shown here is derived from an EMBL/GenBank/DDBJ whole genome shotgun (WGS) entry which is preliminary data.</text>
</comment>
<sequence length="871" mass="97123">MAARDAEWRQFFALCSELRAVKNTKGVSGAVEKLQSFLNDDRARQLVHRWRSWGYVLNCLLHVLKEELRAYLSLGQGRKRKTSARPKTPQLRYWHYLRTELETAHAAADGPMLHLDPNGRDCICQLFAFSAAVIDRRTDVELERSFETQVDKEAWLTVEVLVQFRVYCVVLDYKDWENMLELALGSISPALGRDLVGDSATAATRARVTRFLVKNCPFDLTERDVLLRVVQEIENWFEAAKGETTEKDADSLLLVIASTLMETLTDLMTTYFGSMGPWMLKRGVTVLEFIVVSNKPRKNGLRGAPAELLMQFLKLYQHNVAAEPDLFHLPPAKLLREMKKLVHVAMGAEEMNLLMTHFNSAREQRLGNALGIDDQGIRHLACTADIIFYHDCLVSECMQSSGVLTQDEELFDPFAVGSKRPRSITTVLAWETVIEQFLDSPRTDTQYMTASSSASPASQRHSSTVSYLSRKSSQIPRTEAKQTSDSGMKPSAFALPIQACVSKSAGCGDSCWYDGINSCAAKLDDHFERLATPIDLLHELIPRQDTNHFLARDSFCSNDYAQSVSTERAVALQTEIINLFSDLLSEISSRLPSDGYNPVKGLRVLANSLDVGLVLAALYAGEEGLRSENAPRNEGRLGGSDTSVESPSPALPRPQTGFSSFRGTSRWESTSSRLSASQHQSQSTLKEWDVMDEGEDDDIARDRPPNRVLQKSIALSCFRVILLLKKDSGLSSVKKYVQAIQFDPDFVLAVAVLLCGVTGSDSLEAFVKLIDYAAEEGIRENRTLSATRGGNCRAGIFLAQVLSALLLAGLVHERRKYQHDEQPPAILVKCAKRHLETVAAITSEQSLRVTRKTELQCLESPIGVLYVSRRW</sequence>
<feature type="compositionally biased region" description="Polar residues" evidence="1">
    <location>
        <begin position="656"/>
        <end position="685"/>
    </location>
</feature>
<evidence type="ECO:0000313" key="3">
    <source>
        <dbReference type="Proteomes" id="UP000433483"/>
    </source>
</evidence>
<feature type="compositionally biased region" description="Low complexity" evidence="1">
    <location>
        <begin position="450"/>
        <end position="463"/>
    </location>
</feature>
<evidence type="ECO:0000256" key="1">
    <source>
        <dbReference type="SAM" id="MobiDB-lite"/>
    </source>
</evidence>
<gene>
    <name evidence="2" type="ORF">PF005_g11985</name>
</gene>
<accession>A0A6A3XV78</accession>